<name>A0A565AQE6_9BRAS</name>
<keyword evidence="1" id="KW-0732">Signal</keyword>
<dbReference type="AlphaFoldDB" id="A0A565AQE6"/>
<organism evidence="2 3">
    <name type="scientific">Arabis nemorensis</name>
    <dbReference type="NCBI Taxonomy" id="586526"/>
    <lineage>
        <taxon>Eukaryota</taxon>
        <taxon>Viridiplantae</taxon>
        <taxon>Streptophyta</taxon>
        <taxon>Embryophyta</taxon>
        <taxon>Tracheophyta</taxon>
        <taxon>Spermatophyta</taxon>
        <taxon>Magnoliopsida</taxon>
        <taxon>eudicotyledons</taxon>
        <taxon>Gunneridae</taxon>
        <taxon>Pentapetalae</taxon>
        <taxon>rosids</taxon>
        <taxon>malvids</taxon>
        <taxon>Brassicales</taxon>
        <taxon>Brassicaceae</taxon>
        <taxon>Arabideae</taxon>
        <taxon>Arabis</taxon>
    </lineage>
</organism>
<dbReference type="EMBL" id="CABITT030000001">
    <property type="protein sequence ID" value="VVA91123.1"/>
    <property type="molecule type" value="Genomic_DNA"/>
</dbReference>
<dbReference type="PANTHER" id="PTHR36312:SF12">
    <property type="entry name" value="THIONIN-LIKE PROTEIN"/>
    <property type="match status" value="1"/>
</dbReference>
<reference evidence="2" key="1">
    <citation type="submission" date="2019-07" db="EMBL/GenBank/DDBJ databases">
        <authorList>
            <person name="Dittberner H."/>
        </authorList>
    </citation>
    <scope>NUCLEOTIDE SEQUENCE [LARGE SCALE GENOMIC DNA]</scope>
</reference>
<dbReference type="PANTHER" id="PTHR36312">
    <property type="entry name" value="THIONIN-LIKE PROTEIN 1"/>
    <property type="match status" value="1"/>
</dbReference>
<comment type="caution">
    <text evidence="2">The sequence shown here is derived from an EMBL/GenBank/DDBJ whole genome shotgun (WGS) entry which is preliminary data.</text>
</comment>
<dbReference type="Proteomes" id="UP000489600">
    <property type="component" value="Unassembled WGS sequence"/>
</dbReference>
<proteinExistence type="predicted"/>
<evidence type="ECO:0000256" key="1">
    <source>
        <dbReference type="SAM" id="SignalP"/>
    </source>
</evidence>
<sequence length="129" mass="14210">MESKRVAMVTMMIVIVMGNLLAETRAEKIPFMQCFPSCLVECKGDLQKFPQYMICPFTCLKACLHPTPSTPPPSSSSLFSEKIMDQSDDLCKFGCAVHRCASLSTIQDPNVEKVTACVDSCSNECSNKN</sequence>
<dbReference type="InterPro" id="IPR038975">
    <property type="entry name" value="THNL"/>
</dbReference>
<evidence type="ECO:0008006" key="4">
    <source>
        <dbReference type="Google" id="ProtNLM"/>
    </source>
</evidence>
<feature type="signal peptide" evidence="1">
    <location>
        <begin position="1"/>
        <end position="26"/>
    </location>
</feature>
<accession>A0A565AQE6</accession>
<evidence type="ECO:0000313" key="2">
    <source>
        <dbReference type="EMBL" id="VVA91123.1"/>
    </source>
</evidence>
<feature type="chain" id="PRO_5021960011" description="Thionin-like protein 2" evidence="1">
    <location>
        <begin position="27"/>
        <end position="129"/>
    </location>
</feature>
<evidence type="ECO:0000313" key="3">
    <source>
        <dbReference type="Proteomes" id="UP000489600"/>
    </source>
</evidence>
<protein>
    <recommendedName>
        <fullName evidence="4">Thionin-like protein 2</fullName>
    </recommendedName>
</protein>
<dbReference type="OrthoDB" id="653285at2759"/>
<gene>
    <name evidence="2" type="ORF">ANE_LOCUS1568</name>
</gene>
<keyword evidence="3" id="KW-1185">Reference proteome</keyword>